<dbReference type="PANTHER" id="PTHR11228:SF7">
    <property type="entry name" value="PQQA PEPTIDE CYCLASE"/>
    <property type="match status" value="1"/>
</dbReference>
<dbReference type="GO" id="GO:0051539">
    <property type="term" value="F:4 iron, 4 sulfur cluster binding"/>
    <property type="evidence" value="ECO:0007669"/>
    <property type="project" value="UniProtKB-KW"/>
</dbReference>
<comment type="cofactor">
    <cofactor evidence="1">
        <name>[4Fe-4S] cluster</name>
        <dbReference type="ChEBI" id="CHEBI:49883"/>
    </cofactor>
</comment>
<dbReference type="InterPro" id="IPR013785">
    <property type="entry name" value="Aldolase_TIM"/>
</dbReference>
<reference evidence="8 9" key="1">
    <citation type="submission" date="2018-08" db="EMBL/GenBank/DDBJ databases">
        <title>A genome reference for cultivated species of the human gut microbiota.</title>
        <authorList>
            <person name="Zou Y."/>
            <person name="Xue W."/>
            <person name="Luo G."/>
        </authorList>
    </citation>
    <scope>NUCLEOTIDE SEQUENCE [LARGE SCALE GENOMIC DNA]</scope>
    <source>
        <strain evidence="8 9">AF37-2AT</strain>
    </source>
</reference>
<dbReference type="SFLD" id="SFLDS00029">
    <property type="entry name" value="Radical_SAM"/>
    <property type="match status" value="1"/>
</dbReference>
<evidence type="ECO:0000313" key="9">
    <source>
        <dbReference type="Proteomes" id="UP000261080"/>
    </source>
</evidence>
<name>A0A3E3K154_9FIRM</name>
<dbReference type="InterPro" id="IPR023885">
    <property type="entry name" value="4Fe4S-binding_SPASM_dom"/>
</dbReference>
<dbReference type="CDD" id="cd01335">
    <property type="entry name" value="Radical_SAM"/>
    <property type="match status" value="1"/>
</dbReference>
<evidence type="ECO:0000256" key="2">
    <source>
        <dbReference type="ARBA" id="ARBA00022485"/>
    </source>
</evidence>
<dbReference type="SUPFAM" id="SSF102114">
    <property type="entry name" value="Radical SAM enzymes"/>
    <property type="match status" value="1"/>
</dbReference>
<keyword evidence="3" id="KW-0949">S-adenosyl-L-methionine</keyword>
<dbReference type="PIRSF" id="PIRSF037420">
    <property type="entry name" value="PQQ_syn_pqqE"/>
    <property type="match status" value="1"/>
</dbReference>
<keyword evidence="2" id="KW-0004">4Fe-4S</keyword>
<dbReference type="SFLD" id="SFLDG01386">
    <property type="entry name" value="main_SPASM_domain-containing"/>
    <property type="match status" value="1"/>
</dbReference>
<dbReference type="InterPro" id="IPR058240">
    <property type="entry name" value="rSAM_sf"/>
</dbReference>
<dbReference type="InterPro" id="IPR050377">
    <property type="entry name" value="Radical_SAM_PqqE_MftC-like"/>
</dbReference>
<keyword evidence="6" id="KW-0411">Iron-sulfur</keyword>
<dbReference type="InterPro" id="IPR006638">
    <property type="entry name" value="Elp3/MiaA/NifB-like_rSAM"/>
</dbReference>
<gene>
    <name evidence="8" type="ORF">DW016_10145</name>
</gene>
<evidence type="ECO:0000256" key="3">
    <source>
        <dbReference type="ARBA" id="ARBA00022691"/>
    </source>
</evidence>
<dbReference type="AlphaFoldDB" id="A0A3E3K154"/>
<evidence type="ECO:0000259" key="7">
    <source>
        <dbReference type="PROSITE" id="PS51918"/>
    </source>
</evidence>
<organism evidence="8 9">
    <name type="scientific">Sellimonas intestinalis</name>
    <dbReference type="NCBI Taxonomy" id="1653434"/>
    <lineage>
        <taxon>Bacteria</taxon>
        <taxon>Bacillati</taxon>
        <taxon>Bacillota</taxon>
        <taxon>Clostridia</taxon>
        <taxon>Lachnospirales</taxon>
        <taxon>Lachnospiraceae</taxon>
        <taxon>Sellimonas</taxon>
    </lineage>
</organism>
<accession>A0A3E3K154</accession>
<dbReference type="Proteomes" id="UP000261080">
    <property type="component" value="Unassembled WGS sequence"/>
</dbReference>
<evidence type="ECO:0000256" key="4">
    <source>
        <dbReference type="ARBA" id="ARBA00022723"/>
    </source>
</evidence>
<dbReference type="Pfam" id="PF13186">
    <property type="entry name" value="SPASM"/>
    <property type="match status" value="1"/>
</dbReference>
<dbReference type="PROSITE" id="PS51918">
    <property type="entry name" value="RADICAL_SAM"/>
    <property type="match status" value="1"/>
</dbReference>
<dbReference type="OrthoDB" id="1854625at2"/>
<dbReference type="InterPro" id="IPR017200">
    <property type="entry name" value="PqqE-like"/>
</dbReference>
<comment type="caution">
    <text evidence="8">The sequence shown here is derived from an EMBL/GenBank/DDBJ whole genome shotgun (WGS) entry which is preliminary data.</text>
</comment>
<dbReference type="GO" id="GO:0046872">
    <property type="term" value="F:metal ion binding"/>
    <property type="evidence" value="ECO:0007669"/>
    <property type="project" value="UniProtKB-KW"/>
</dbReference>
<dbReference type="SFLD" id="SFLDG01067">
    <property type="entry name" value="SPASM/twitch_domain_containing"/>
    <property type="match status" value="1"/>
</dbReference>
<dbReference type="PANTHER" id="PTHR11228">
    <property type="entry name" value="RADICAL SAM DOMAIN PROTEIN"/>
    <property type="match status" value="1"/>
</dbReference>
<keyword evidence="5" id="KW-0408">Iron</keyword>
<dbReference type="NCBIfam" id="TIGR04085">
    <property type="entry name" value="rSAM_more_4Fe4S"/>
    <property type="match status" value="1"/>
</dbReference>
<dbReference type="Gene3D" id="3.20.20.70">
    <property type="entry name" value="Aldolase class I"/>
    <property type="match status" value="1"/>
</dbReference>
<proteinExistence type="predicted"/>
<dbReference type="GeneID" id="97193284"/>
<dbReference type="InterPro" id="IPR007197">
    <property type="entry name" value="rSAM"/>
</dbReference>
<evidence type="ECO:0000313" key="8">
    <source>
        <dbReference type="EMBL" id="RGE86416.1"/>
    </source>
</evidence>
<keyword evidence="9" id="KW-1185">Reference proteome</keyword>
<feature type="domain" description="Radical SAM core" evidence="7">
    <location>
        <begin position="3"/>
        <end position="226"/>
    </location>
</feature>
<dbReference type="EMBL" id="QVLX01000005">
    <property type="protein sequence ID" value="RGE86416.1"/>
    <property type="molecule type" value="Genomic_DNA"/>
</dbReference>
<dbReference type="RefSeq" id="WP_024733044.1">
    <property type="nucleotide sequence ID" value="NZ_CP094681.1"/>
</dbReference>
<protein>
    <submittedName>
        <fullName evidence="8">Radical SAM protein</fullName>
    </submittedName>
</protein>
<evidence type="ECO:0000256" key="5">
    <source>
        <dbReference type="ARBA" id="ARBA00023004"/>
    </source>
</evidence>
<evidence type="ECO:0000256" key="1">
    <source>
        <dbReference type="ARBA" id="ARBA00001966"/>
    </source>
</evidence>
<sequence length="370" mass="42609">MIHNDAKRAFLYPTMRCNLKCAICYSGAHKPIVQERMKEELTFEEYKMVVDKLYGMGVRIFDISGGEPLLCEFIYDLIRYIKSYRDTQIYLVSNGTLIEKELSKIAEVITMIDRFQISIDSSNKEIHDEMRGVKGTFERAVKGIQLLQSLNYDGIGINSVITSRNESTVIELLNFAKKMNLSRVQLLRFIDVVEKQQNVNHNVEKDDYMKIYYIVSEWVKKYKNTKLQKNLSIELVLPGCLWRESLKIPKTRVVTSNNISLYVQYDPFHGCPAFKNSIVITAYGDITGCTGLVNIKDFHCGNIKEESVQGMEEKFSKKIQFIKEREEYLKTKEPCSKCKEYNSCKGGCIAATYNYYGNTGYADPTCIQHA</sequence>
<evidence type="ECO:0000256" key="6">
    <source>
        <dbReference type="ARBA" id="ARBA00023014"/>
    </source>
</evidence>
<dbReference type="Pfam" id="PF04055">
    <property type="entry name" value="Radical_SAM"/>
    <property type="match status" value="1"/>
</dbReference>
<dbReference type="SMART" id="SM00729">
    <property type="entry name" value="Elp3"/>
    <property type="match status" value="1"/>
</dbReference>
<keyword evidence="4" id="KW-0479">Metal-binding</keyword>
<dbReference type="GO" id="GO:0003824">
    <property type="term" value="F:catalytic activity"/>
    <property type="evidence" value="ECO:0007669"/>
    <property type="project" value="InterPro"/>
</dbReference>